<evidence type="ECO:0000313" key="2">
    <source>
        <dbReference type="EMBL" id="QJA97881.1"/>
    </source>
</evidence>
<gene>
    <name evidence="1" type="ORF">MM415A06122_0004</name>
    <name evidence="2" type="ORF">MM415B05879_0004</name>
</gene>
<evidence type="ECO:0000313" key="1">
    <source>
        <dbReference type="EMBL" id="QJA68583.1"/>
    </source>
</evidence>
<dbReference type="EMBL" id="MT141630">
    <property type="protein sequence ID" value="QJA68583.1"/>
    <property type="molecule type" value="Genomic_DNA"/>
</dbReference>
<accession>A0A6M3LY67</accession>
<organism evidence="2">
    <name type="scientific">viral metagenome</name>
    <dbReference type="NCBI Taxonomy" id="1070528"/>
    <lineage>
        <taxon>unclassified sequences</taxon>
        <taxon>metagenomes</taxon>
        <taxon>organismal metagenomes</taxon>
    </lineage>
</organism>
<reference evidence="2" key="1">
    <citation type="submission" date="2020-03" db="EMBL/GenBank/DDBJ databases">
        <title>The deep terrestrial virosphere.</title>
        <authorList>
            <person name="Holmfeldt K."/>
            <person name="Nilsson E."/>
            <person name="Simone D."/>
            <person name="Lopez-Fernandez M."/>
            <person name="Wu X."/>
            <person name="de Brujin I."/>
            <person name="Lundin D."/>
            <person name="Andersson A."/>
            <person name="Bertilsson S."/>
            <person name="Dopson M."/>
        </authorList>
    </citation>
    <scope>NUCLEOTIDE SEQUENCE</scope>
    <source>
        <strain evidence="1">MM415A06122</strain>
        <strain evidence="2">MM415B05879</strain>
    </source>
</reference>
<dbReference type="EMBL" id="MT143533">
    <property type="protein sequence ID" value="QJA97881.1"/>
    <property type="molecule type" value="Genomic_DNA"/>
</dbReference>
<proteinExistence type="predicted"/>
<name>A0A6M3LY67_9ZZZZ</name>
<protein>
    <submittedName>
        <fullName evidence="2">Uncharacterized protein</fullName>
    </submittedName>
</protein>
<dbReference type="AlphaFoldDB" id="A0A6M3LY67"/>
<sequence>MDESNHRKNNNIEKAGVWMFVEFLGHKRLAGFVSEEEKWGQVLMRIDIPTLVDTKTGKLKFTTQFYGTHALYCATPINETDAIKLAKELRPVPFSKYDLHKEANRNMDDYRFAEIDEDDDNDDLPF</sequence>